<dbReference type="AlphaFoldDB" id="A0A1X0QJE7"/>
<proteinExistence type="inferred from homology"/>
<dbReference type="GO" id="GO:0046983">
    <property type="term" value="F:protein dimerization activity"/>
    <property type="evidence" value="ECO:0007669"/>
    <property type="project" value="InterPro"/>
</dbReference>
<keyword evidence="2" id="KW-0805">Transcription regulation</keyword>
<sequence length="96" mass="11309">MSTLETYEKKLDEKIDNLQNELEKLSADENRPLAYITYEDIKNINDFENKLTFALKVPTDATIIYPYYSKSLYRMNAKTEKGKIEVLYIDDEEEGK</sequence>
<dbReference type="Pfam" id="PF16421">
    <property type="entry name" value="E2F_CC-MB"/>
    <property type="match status" value="1"/>
</dbReference>
<evidence type="ECO:0000313" key="8">
    <source>
        <dbReference type="Proteomes" id="UP000192501"/>
    </source>
</evidence>
<dbReference type="EMBL" id="LTAI01000094">
    <property type="protein sequence ID" value="ORD99896.1"/>
    <property type="molecule type" value="Genomic_DNA"/>
</dbReference>
<keyword evidence="5" id="KW-0175">Coiled coil</keyword>
<keyword evidence="3" id="KW-0238">DNA-binding</keyword>
<reference evidence="7 8" key="1">
    <citation type="journal article" date="2017" name="Environ. Microbiol.">
        <title>Decay of the glycolytic pathway and adaptation to intranuclear parasitism within Enterocytozoonidae microsporidia.</title>
        <authorList>
            <person name="Wiredu Boakye D."/>
            <person name="Jaroenlak P."/>
            <person name="Prachumwat A."/>
            <person name="Williams T.A."/>
            <person name="Bateman K.S."/>
            <person name="Itsathitphaisarn O."/>
            <person name="Sritunyalucksana K."/>
            <person name="Paszkiewicz K.H."/>
            <person name="Moore K.A."/>
            <person name="Stentiford G.D."/>
            <person name="Williams B.A."/>
        </authorList>
    </citation>
    <scope>NUCLEOTIDE SEQUENCE [LARGE SCALE GENOMIC DNA]</scope>
    <source>
        <strain evidence="8">canceri</strain>
    </source>
</reference>
<evidence type="ECO:0000256" key="5">
    <source>
        <dbReference type="SAM" id="Coils"/>
    </source>
</evidence>
<comment type="similarity">
    <text evidence="1">Belongs to the E2F/DP family.</text>
</comment>
<evidence type="ECO:0000256" key="1">
    <source>
        <dbReference type="ARBA" id="ARBA00010940"/>
    </source>
</evidence>
<dbReference type="InterPro" id="IPR032198">
    <property type="entry name" value="E2F_CC-MB"/>
</dbReference>
<dbReference type="Proteomes" id="UP000192501">
    <property type="component" value="Unassembled WGS sequence"/>
</dbReference>
<dbReference type="Gene3D" id="6.10.250.540">
    <property type="match status" value="1"/>
</dbReference>
<organism evidence="7 8">
    <name type="scientific">Hepatospora eriocheir</name>
    <dbReference type="NCBI Taxonomy" id="1081669"/>
    <lineage>
        <taxon>Eukaryota</taxon>
        <taxon>Fungi</taxon>
        <taxon>Fungi incertae sedis</taxon>
        <taxon>Microsporidia</taxon>
        <taxon>Hepatosporidae</taxon>
        <taxon>Hepatospora</taxon>
    </lineage>
</organism>
<feature type="domain" description="E2F transcription factor CC-MB" evidence="6">
    <location>
        <begin position="2"/>
        <end position="89"/>
    </location>
</feature>
<name>A0A1X0QJE7_9MICR</name>
<gene>
    <name evidence="7" type="primary">E2F6</name>
    <name evidence="7" type="ORF">A0H76_2748</name>
</gene>
<keyword evidence="4" id="KW-0804">Transcription</keyword>
<evidence type="ECO:0000256" key="2">
    <source>
        <dbReference type="ARBA" id="ARBA00023015"/>
    </source>
</evidence>
<protein>
    <submittedName>
        <fullName evidence="7">E2F6</fullName>
    </submittedName>
</protein>
<evidence type="ECO:0000313" key="7">
    <source>
        <dbReference type="EMBL" id="ORD99896.1"/>
    </source>
</evidence>
<dbReference type="InterPro" id="IPR037241">
    <property type="entry name" value="E2F-DP_heterodim"/>
</dbReference>
<dbReference type="VEuPathDB" id="MicrosporidiaDB:A0H76_2748"/>
<feature type="coiled-coil region" evidence="5">
    <location>
        <begin position="1"/>
        <end position="31"/>
    </location>
</feature>
<comment type="caution">
    <text evidence="7">The sequence shown here is derived from an EMBL/GenBank/DDBJ whole genome shotgun (WGS) entry which is preliminary data.</text>
</comment>
<evidence type="ECO:0000259" key="6">
    <source>
        <dbReference type="Pfam" id="PF16421"/>
    </source>
</evidence>
<dbReference type="GO" id="GO:0003677">
    <property type="term" value="F:DNA binding"/>
    <property type="evidence" value="ECO:0007669"/>
    <property type="project" value="UniProtKB-KW"/>
</dbReference>
<accession>A0A1X0QJE7</accession>
<evidence type="ECO:0000256" key="3">
    <source>
        <dbReference type="ARBA" id="ARBA00023125"/>
    </source>
</evidence>
<dbReference type="SUPFAM" id="SSF144074">
    <property type="entry name" value="E2F-DP heterodimerization region"/>
    <property type="match status" value="1"/>
</dbReference>
<evidence type="ECO:0000256" key="4">
    <source>
        <dbReference type="ARBA" id="ARBA00023163"/>
    </source>
</evidence>
<dbReference type="VEuPathDB" id="MicrosporidiaDB:HERIO_124"/>